<dbReference type="EMBL" id="BMZM01000004">
    <property type="protein sequence ID" value="GHC31995.1"/>
    <property type="molecule type" value="Genomic_DNA"/>
</dbReference>
<gene>
    <name evidence="1" type="ORF">GCM10010082_27890</name>
</gene>
<sequence>MQTRQLSNGLWVSCESRYALIAQLPPDQEVVETESPNSWGYVDFESDVVVPVGYSDMGLQPLAVRLGERVFVGIDELLIGYDCFGRYILFKYNMPTIFHEFVRFDQHEFIVRDEIGFVGISYSGDERWSFCIDIIASYRIDQALIVGLTEGGEDFKFSIPSE</sequence>
<dbReference type="Proteomes" id="UP000604243">
    <property type="component" value="Unassembled WGS sequence"/>
</dbReference>
<keyword evidence="2" id="KW-1185">Reference proteome</keyword>
<organism evidence="1 2">
    <name type="scientific">Kushneria pakistanensis</name>
    <dbReference type="NCBI Taxonomy" id="1508770"/>
    <lineage>
        <taxon>Bacteria</taxon>
        <taxon>Pseudomonadati</taxon>
        <taxon>Pseudomonadota</taxon>
        <taxon>Gammaproteobacteria</taxon>
        <taxon>Oceanospirillales</taxon>
        <taxon>Halomonadaceae</taxon>
        <taxon>Kushneria</taxon>
    </lineage>
</organism>
<reference evidence="2" key="1">
    <citation type="journal article" date="2019" name="Int. J. Syst. Evol. Microbiol.">
        <title>The Global Catalogue of Microorganisms (GCM) 10K type strain sequencing project: providing services to taxonomists for standard genome sequencing and annotation.</title>
        <authorList>
            <consortium name="The Broad Institute Genomics Platform"/>
            <consortium name="The Broad Institute Genome Sequencing Center for Infectious Disease"/>
            <person name="Wu L."/>
            <person name="Ma J."/>
        </authorList>
    </citation>
    <scope>NUCLEOTIDE SEQUENCE [LARGE SCALE GENOMIC DNA]</scope>
    <source>
        <strain evidence="2">KCTC 42082</strain>
    </source>
</reference>
<proteinExistence type="predicted"/>
<name>A0ABQ3FP14_9GAMM</name>
<dbReference type="RefSeq" id="WP_189519317.1">
    <property type="nucleotide sequence ID" value="NZ_BMZM01000004.1"/>
</dbReference>
<protein>
    <submittedName>
        <fullName evidence="1">Uncharacterized protein</fullName>
    </submittedName>
</protein>
<comment type="caution">
    <text evidence="1">The sequence shown here is derived from an EMBL/GenBank/DDBJ whole genome shotgun (WGS) entry which is preliminary data.</text>
</comment>
<accession>A0ABQ3FP14</accession>
<evidence type="ECO:0000313" key="2">
    <source>
        <dbReference type="Proteomes" id="UP000604243"/>
    </source>
</evidence>
<evidence type="ECO:0000313" key="1">
    <source>
        <dbReference type="EMBL" id="GHC31995.1"/>
    </source>
</evidence>